<organism evidence="1 2">
    <name type="scientific">Labilithrix luteola</name>
    <dbReference type="NCBI Taxonomy" id="1391654"/>
    <lineage>
        <taxon>Bacteria</taxon>
        <taxon>Pseudomonadati</taxon>
        <taxon>Myxococcota</taxon>
        <taxon>Polyangia</taxon>
        <taxon>Polyangiales</taxon>
        <taxon>Labilitrichaceae</taxon>
        <taxon>Labilithrix</taxon>
    </lineage>
</organism>
<accession>A0A0K1PR06</accession>
<proteinExistence type="predicted"/>
<evidence type="ECO:0008006" key="3">
    <source>
        <dbReference type="Google" id="ProtNLM"/>
    </source>
</evidence>
<protein>
    <recommendedName>
        <fullName evidence="3">BNR repeat domain protein</fullName>
    </recommendedName>
</protein>
<evidence type="ECO:0000313" key="2">
    <source>
        <dbReference type="Proteomes" id="UP000064967"/>
    </source>
</evidence>
<dbReference type="AlphaFoldDB" id="A0A0K1PR06"/>
<keyword evidence="2" id="KW-1185">Reference proteome</keyword>
<evidence type="ECO:0000313" key="1">
    <source>
        <dbReference type="EMBL" id="AKU95957.1"/>
    </source>
</evidence>
<name>A0A0K1PR06_9BACT</name>
<dbReference type="Proteomes" id="UP000064967">
    <property type="component" value="Chromosome"/>
</dbReference>
<gene>
    <name evidence="1" type="ORF">AKJ09_02621</name>
</gene>
<reference evidence="1 2" key="1">
    <citation type="submission" date="2015-08" db="EMBL/GenBank/DDBJ databases">
        <authorList>
            <person name="Babu N.S."/>
            <person name="Beckwith C.J."/>
            <person name="Beseler K.G."/>
            <person name="Brison A."/>
            <person name="Carone J.V."/>
            <person name="Caskin T.P."/>
            <person name="Diamond M."/>
            <person name="Durham M.E."/>
            <person name="Foxe J.M."/>
            <person name="Go M."/>
            <person name="Henderson B.A."/>
            <person name="Jones I.B."/>
            <person name="McGettigan J.A."/>
            <person name="Micheletti S.J."/>
            <person name="Nasrallah M.E."/>
            <person name="Ortiz D."/>
            <person name="Piller C.R."/>
            <person name="Privatt S.R."/>
            <person name="Schneider S.L."/>
            <person name="Sharp S."/>
            <person name="Smith T.C."/>
            <person name="Stanton J.D."/>
            <person name="Ullery H.E."/>
            <person name="Wilson R.J."/>
            <person name="Serrano M.G."/>
            <person name="Buck G."/>
            <person name="Lee V."/>
            <person name="Wang Y."/>
            <person name="Carvalho R."/>
            <person name="Voegtly L."/>
            <person name="Shi R."/>
            <person name="Duckworth R."/>
            <person name="Johnson A."/>
            <person name="Loviza R."/>
            <person name="Walstead R."/>
            <person name="Shah Z."/>
            <person name="Kiflezghi M."/>
            <person name="Wade K."/>
            <person name="Ball S.L."/>
            <person name="Bradley K.W."/>
            <person name="Asai D.J."/>
            <person name="Bowman C.A."/>
            <person name="Russell D.A."/>
            <person name="Pope W.H."/>
            <person name="Jacobs-Sera D."/>
            <person name="Hendrix R.W."/>
            <person name="Hatfull G.F."/>
        </authorList>
    </citation>
    <scope>NUCLEOTIDE SEQUENCE [LARGE SCALE GENOMIC DNA]</scope>
    <source>
        <strain evidence="1 2">DSM 27648</strain>
    </source>
</reference>
<sequence length="99" mass="10418">MGNGGEIRHYTGDPAVWDIVTNVPTTANLNAIWGASPSDIWAVGDKGVALHYDGSGWTRIKVAGLDESRRPDLTAVWMPSPGHVWIGGVGIVLSLGGKP</sequence>
<dbReference type="EMBL" id="CP012333">
    <property type="protein sequence ID" value="AKU95957.1"/>
    <property type="molecule type" value="Genomic_DNA"/>
</dbReference>
<dbReference type="KEGG" id="llu:AKJ09_02621"/>